<dbReference type="CDD" id="cd17646">
    <property type="entry name" value="A_NRPS_AB3403-like"/>
    <property type="match status" value="1"/>
</dbReference>
<evidence type="ECO:0000313" key="7">
    <source>
        <dbReference type="EMBL" id="GAA2489822.1"/>
    </source>
</evidence>
<dbReference type="Gene3D" id="3.30.300.30">
    <property type="match status" value="2"/>
</dbReference>
<evidence type="ECO:0000256" key="3">
    <source>
        <dbReference type="ARBA" id="ARBA00022553"/>
    </source>
</evidence>
<dbReference type="InterPro" id="IPR023213">
    <property type="entry name" value="CAT-like_dom_sf"/>
</dbReference>
<dbReference type="InterPro" id="IPR010071">
    <property type="entry name" value="AA_adenyl_dom"/>
</dbReference>
<keyword evidence="3" id="KW-0597">Phosphoprotein</keyword>
<protein>
    <recommendedName>
        <fullName evidence="6">Carrier domain-containing protein</fullName>
    </recommendedName>
</protein>
<sequence>MTGCQAERLPLTAAQSGVWLAQRLDPANPVFNIAEYVEIHGAVDPELFAEALRHTVAGAEALRVRVREEDGRPYQVVEEHTGEVVQYVDVSGEDEPRAAAEAWMRAEAGRPVDPAEGGLFAYALFKAADDRYFWYQRYHHVVSDGLSLSLLGRRVADAYTALAAGLPCPEQAPGSLRALVEDEADYRYSERFTRDREYWTTRFADLPEPGSLASRRPALPRHLVRHTGNLDAPALDALRAAAREAEVAWPAVVVAAMGAYLHRMTGNRHVVLGLPVTARVGAAARNLVGMTSNVLPLRLDVRPGTGVAELMRQASQELRRALKHQRYRSEDLRRDLGLSGDEHRLVGPHVNIVTVDYDLRFAGHRTTVHNLGGGPVDDVSLVVDGRGAGQGARIDWDSNPDLYGDEGGDAHRRRFLRLLDAFVHARPESPVGALEILDPAEREHILSGFNDTAADVPATTLPALFEAQAARTPDAVAVVHGDRSLTYGELNARANRLARLLVGRGARPETFVAVSVPRSDDMMVALLAVLKSGAAYLPLDPEYPAERLEFMIGDARPALVVTVSDGPLAARPAQPGTPGLLLLDDPRTAESAAGLPAGDLTDADRAAPLEPLNAAYVIYTSGSTGRPKGVVVSHANAVDHVTWAAEEIGPERLGRVLASTSLNFDVSVFEMFGPLCCGGSIEVVRDLLALTERPEGSWTGTLISAVPSAIAQLLAHGGVKASADMVVLAGEALPGKVASDIRTAVPGSRIANIYGPTEATVYATAWYGDGDGDGGFEGAPPIGRPVLNTQAYVLDAGLRPVPVGVAGELYLAGAGLARGYLDRAALTAERFVANPFGAPGARMYRTGDVVRWREDGALDYVGRADEQVKIRGFRVELGEIESVLAADPRVGQVAVVVREDQPGVKQLVAYVVPEADAPAPDAAGLRDRVAAALPGYMVPAAFVVLDALPVSPNGKLDRRALPAPDFGAAVSAGRAPRTEREELLCGLFAQVLGLPAVGAEDSFFDLGGDSIVSIQLVSRARREGLVFTPREVFEHRTAAGLAAVARDAEAGKAAAGKTPDVGVGPVALTPIVHWLRERGGPVDGFHQSVVVRTPAGADAGSLSAALQAVVDHHDALRLHLTRTGEDGTEWALEVPAPGAVDAGACLTRVDAAGLDGEALRAVVAREAEAARGRLSPESGVTVQAVWFDAGPQVAGRLLLVLHHLVVDGVSWRILLPDLASAWEAVAAGRRPELEPVGTSFRRWAEHLAEAAADPARLEELPLWTGVLEPGDPVGEACGFDPSRDTASTARTVEVELPGDLTEPLLTTVPAVFHAGVDDVLLAAFALATADWRRRRGEDDASSVLVDLEGHGRQDVVEGVDLSRTVGWFTSLYPARLDPAVEDWDEVWAAGPEAGRVLKRVKEQLRALPDHGIGYGLLRHLDEESGEVLAALPVPRIGFNYLGRLGSDGGAEWSVDAEAGGFGGGGDAGMPFAHALEVNALTVDGPAGPRLRASWVWPGAVFSEEDVRDLADTWVRALRALAEHGTRPGAGGRTPSDLPFVDLGQQEIDLVEQACPDAEEILPVTPLQDGLLFHALFDEAAQDVYTVQLFFEIHGEPDAGRLRAAAEALVRRHANLRAGFLHDVAGRSVQVVRREVELPWSEWDLSGLDAVARDAELSRVMGEERSRRFDLAVAPLLRCALVRLGEGRHRLVVTNHHILLDGWSMPLLARELFALYAAGGDGAGAGLPRVTPYREYLGWLAGRDRAAAEEAWREALAGLEEPTLLAPAAPAPGTATVPGRVVSRLPRELSARLAEVARGRGLTLNTLVQGAWGLLLGRLTGRDDVVFGATVSGRPPEIAGIESMVGLFINTLPVRVSLRPEESLAGLFGRVQEQQTRLMDHQHLGLNEVQRLAGLGEFFDTLTVFENYPLDPDALDVSGTGLKVAEVGGSDATHYPLSLVAVPGDELELRLDHRTDLFDGEAARRIAGRLVRVLEAVADDPDRPVAGVEVLEEAERTRLLVEWNDTARDVPRTTLTGLLEAQAARTPDAVAVVFEDSALTYGELNDRANRLARLLTERGAGPERFVALAVPRSLDLVVGLVAVLKSGAAYLPVDPDYPAERIAFVLDDARPALLLTTTAVAGRLPGTGATRQLVLDAPETGEAVASRPGHDLSDADRGAPLLPEHPAYVIYTSGSTGRPKGVVVPHEGIVNRLLWMQGRYGLEPSDRVLQKTPSGFDVSVWEFFWPLAEGARLVVARPEGHKDPAYLAGLIRGEGVTTLHFVPSMLQVFLLEPAAAGCDSLRRVICSGEALPAEVRERFFRTLDAPLHNLYGPTEASVDVTSWECRADDTGPVPIGGPVWNTQVYVLDAALRPVPVGVPGELYLAGVQLARGYLNRAALTADRFVANPFGAPGARMYRTGDVVRWREDGALDYVGRADDQVKIRGLRVELGEIESAVASHPHLAQVAVVVREDRPGVKQLVAYVVPEAGAPAPEAAGLREHVATGLPEHMVPAAFVVLDALPVTPNGKLDRRALPAPDFGAAAGGRSAANPREELLCGLFAQLLGLPAVGAEDSFFDLGGDSIVSIQLVSRARREGLVFTPRQVFEHRTPAGLAAVARDAEAASGQGQPDVGVGPVEPTPIVHWLRERGGPVDGFHQSVVVRTPAGAEGGSLSAALQAVVDHHDALRLRLTRTGEDGTEWALEVSEAGSVDALSCVTRVDAAGLDGEALRAVVAREAEAARGRLVPESGVMVQAVWFDAGPQVAGRLLLVLHHLVVDGVSWRILLPDLASAWEAVAAGRRPELEPVGTSFRRWSQELAALAQDPARLEELPLWTGVLEPGDPVGEACGFDPSRDTASTARAVEVEVPGDLTEPLLTTVPAAFHAGVDDVLLAAFSLAVTDWGHRKGLRTDGGVLVDLEGHGRQDMVEGVDLSRTVGWFTSLYPVRLDPQVQDWQEVWAAGPEAGRVLKRVKEQLRALPDHGIGYGLLRHLGPQSGPLLAALPVPRIGFNYLGRLGSDGGAEWSVDAEAGGFGGGGDAGMPFAHALEVNALTVDGPAGPRLRASWVWPGAVFSEEDVRDLADTWVRALRALADHGTRPGAGGHTPSDLGLVSLSQDEIDEFEDEL</sequence>
<dbReference type="NCBIfam" id="TIGR01733">
    <property type="entry name" value="AA-adenyl-dom"/>
    <property type="match status" value="2"/>
</dbReference>
<comment type="cofactor">
    <cofactor evidence="1">
        <name>pantetheine 4'-phosphate</name>
        <dbReference type="ChEBI" id="CHEBI:47942"/>
    </cofactor>
</comment>
<dbReference type="SUPFAM" id="SSF56801">
    <property type="entry name" value="Acetyl-CoA synthetase-like"/>
    <property type="match status" value="2"/>
</dbReference>
<keyword evidence="4" id="KW-0677">Repeat</keyword>
<keyword evidence="2" id="KW-0596">Phosphopantetheine</keyword>
<dbReference type="InterPro" id="IPR001242">
    <property type="entry name" value="Condensation_dom"/>
</dbReference>
<evidence type="ECO:0000256" key="1">
    <source>
        <dbReference type="ARBA" id="ARBA00001957"/>
    </source>
</evidence>
<name>A0ABP5Z763_9ACTN</name>
<dbReference type="PANTHER" id="PTHR45527:SF1">
    <property type="entry name" value="FATTY ACID SYNTHASE"/>
    <property type="match status" value="1"/>
</dbReference>
<accession>A0ABP5Z763</accession>
<dbReference type="Gene3D" id="2.30.38.10">
    <property type="entry name" value="Luciferase, Domain 3"/>
    <property type="match status" value="2"/>
</dbReference>
<reference evidence="8" key="1">
    <citation type="journal article" date="2019" name="Int. J. Syst. Evol. Microbiol.">
        <title>The Global Catalogue of Microorganisms (GCM) 10K type strain sequencing project: providing services to taxonomists for standard genome sequencing and annotation.</title>
        <authorList>
            <consortium name="The Broad Institute Genomics Platform"/>
            <consortium name="The Broad Institute Genome Sequencing Center for Infectious Disease"/>
            <person name="Wu L."/>
            <person name="Ma J."/>
        </authorList>
    </citation>
    <scope>NUCLEOTIDE SEQUENCE [LARGE SCALE GENOMIC DNA]</scope>
    <source>
        <strain evidence="8">JCM 6307</strain>
    </source>
</reference>
<dbReference type="InterPro" id="IPR009081">
    <property type="entry name" value="PP-bd_ACP"/>
</dbReference>
<dbReference type="SUPFAM" id="SSF47336">
    <property type="entry name" value="ACP-like"/>
    <property type="match status" value="2"/>
</dbReference>
<dbReference type="NCBIfam" id="NF003417">
    <property type="entry name" value="PRK04813.1"/>
    <property type="match status" value="2"/>
</dbReference>
<dbReference type="Pfam" id="PF13193">
    <property type="entry name" value="AMP-binding_C"/>
    <property type="match status" value="2"/>
</dbReference>
<evidence type="ECO:0000256" key="4">
    <source>
        <dbReference type="ARBA" id="ARBA00022737"/>
    </source>
</evidence>
<dbReference type="InterPro" id="IPR025110">
    <property type="entry name" value="AMP-bd_C"/>
</dbReference>
<keyword evidence="8" id="KW-1185">Reference proteome</keyword>
<dbReference type="InterPro" id="IPR000873">
    <property type="entry name" value="AMP-dep_synth/lig_dom"/>
</dbReference>
<dbReference type="EMBL" id="BAAATA010000013">
    <property type="protein sequence ID" value="GAA2489822.1"/>
    <property type="molecule type" value="Genomic_DNA"/>
</dbReference>
<dbReference type="InterPro" id="IPR036736">
    <property type="entry name" value="ACP-like_sf"/>
</dbReference>
<dbReference type="PANTHER" id="PTHR45527">
    <property type="entry name" value="NONRIBOSOMAL PEPTIDE SYNTHETASE"/>
    <property type="match status" value="1"/>
</dbReference>
<dbReference type="InterPro" id="IPR020845">
    <property type="entry name" value="AMP-binding_CS"/>
</dbReference>
<evidence type="ECO:0000259" key="6">
    <source>
        <dbReference type="PROSITE" id="PS50075"/>
    </source>
</evidence>
<dbReference type="Pfam" id="PF00550">
    <property type="entry name" value="PP-binding"/>
    <property type="match status" value="2"/>
</dbReference>
<proteinExistence type="predicted"/>
<dbReference type="PROSITE" id="PS00455">
    <property type="entry name" value="AMP_BINDING"/>
    <property type="match status" value="2"/>
</dbReference>
<evidence type="ECO:0000256" key="2">
    <source>
        <dbReference type="ARBA" id="ARBA00022450"/>
    </source>
</evidence>
<dbReference type="PROSITE" id="PS50075">
    <property type="entry name" value="CARRIER"/>
    <property type="match status" value="2"/>
</dbReference>
<dbReference type="Proteomes" id="UP001501358">
    <property type="component" value="Unassembled WGS sequence"/>
</dbReference>
<dbReference type="Gene3D" id="3.30.559.30">
    <property type="entry name" value="Nonribosomal peptide synthetase, condensation domain"/>
    <property type="match status" value="4"/>
</dbReference>
<keyword evidence="5" id="KW-0045">Antibiotic biosynthesis</keyword>
<dbReference type="Gene3D" id="1.10.1200.10">
    <property type="entry name" value="ACP-like"/>
    <property type="match status" value="2"/>
</dbReference>
<dbReference type="InterPro" id="IPR006162">
    <property type="entry name" value="Ppantetheine_attach_site"/>
</dbReference>
<dbReference type="Pfam" id="PF00501">
    <property type="entry name" value="AMP-binding"/>
    <property type="match status" value="2"/>
</dbReference>
<dbReference type="CDD" id="cd05930">
    <property type="entry name" value="A_NRPS"/>
    <property type="match status" value="1"/>
</dbReference>
<comment type="caution">
    <text evidence="7">The sequence shown here is derived from an EMBL/GenBank/DDBJ whole genome shotgun (WGS) entry which is preliminary data.</text>
</comment>
<gene>
    <name evidence="7" type="ORF">GCM10010406_27480</name>
</gene>
<feature type="domain" description="Carrier" evidence="6">
    <location>
        <begin position="975"/>
        <end position="1049"/>
    </location>
</feature>
<dbReference type="InterPro" id="IPR020806">
    <property type="entry name" value="PKS_PP-bd"/>
</dbReference>
<dbReference type="InterPro" id="IPR010060">
    <property type="entry name" value="NRPS_synth"/>
</dbReference>
<dbReference type="InterPro" id="IPR045851">
    <property type="entry name" value="AMP-bd_C_sf"/>
</dbReference>
<dbReference type="CDD" id="cd19543">
    <property type="entry name" value="DCL_NRPS"/>
    <property type="match status" value="1"/>
</dbReference>
<dbReference type="Pfam" id="PF00668">
    <property type="entry name" value="Condensation"/>
    <property type="match status" value="4"/>
</dbReference>
<dbReference type="SUPFAM" id="SSF52777">
    <property type="entry name" value="CoA-dependent acyltransferases"/>
    <property type="match status" value="8"/>
</dbReference>
<evidence type="ECO:0000313" key="8">
    <source>
        <dbReference type="Proteomes" id="UP001501358"/>
    </source>
</evidence>
<dbReference type="PROSITE" id="PS00012">
    <property type="entry name" value="PHOSPHOPANTETHEINE"/>
    <property type="match status" value="2"/>
</dbReference>
<organism evidence="7 8">
    <name type="scientific">Streptomyces thermolineatus</name>
    <dbReference type="NCBI Taxonomy" id="44033"/>
    <lineage>
        <taxon>Bacteria</taxon>
        <taxon>Bacillati</taxon>
        <taxon>Actinomycetota</taxon>
        <taxon>Actinomycetes</taxon>
        <taxon>Kitasatosporales</taxon>
        <taxon>Streptomycetaceae</taxon>
        <taxon>Streptomyces</taxon>
    </lineage>
</organism>
<evidence type="ECO:0000256" key="5">
    <source>
        <dbReference type="ARBA" id="ARBA00023194"/>
    </source>
</evidence>
<feature type="domain" description="Carrier" evidence="6">
    <location>
        <begin position="2526"/>
        <end position="2600"/>
    </location>
</feature>
<dbReference type="SMART" id="SM00823">
    <property type="entry name" value="PKS_PP"/>
    <property type="match status" value="2"/>
</dbReference>
<dbReference type="NCBIfam" id="TIGR01720">
    <property type="entry name" value="NRPS-para261"/>
    <property type="match status" value="2"/>
</dbReference>
<dbReference type="Gene3D" id="3.40.50.980">
    <property type="match status" value="4"/>
</dbReference>
<dbReference type="Gene3D" id="3.30.559.10">
    <property type="entry name" value="Chloramphenicol acetyltransferase-like domain"/>
    <property type="match status" value="4"/>
</dbReference>